<organism evidence="2 3">
    <name type="scientific">Nonomuraea rosea</name>
    <dbReference type="NCBI Taxonomy" id="638574"/>
    <lineage>
        <taxon>Bacteria</taxon>
        <taxon>Bacillati</taxon>
        <taxon>Actinomycetota</taxon>
        <taxon>Actinomycetes</taxon>
        <taxon>Streptosporangiales</taxon>
        <taxon>Streptosporangiaceae</taxon>
        <taxon>Nonomuraea</taxon>
    </lineage>
</organism>
<protein>
    <submittedName>
        <fullName evidence="2">Uncharacterized protein</fullName>
    </submittedName>
</protein>
<sequence>MSSARKTGDGAPEAPTLPADPADLAGPAEPAQPAEPDPQAVHAANAQWLKDNPDAMPQVSAGRWAVYDRAGQLRGHLVGDGPTRDTRFKATASERPPAADVLDGDVLDADVPDGYGITLHDAGAHLLDAAVGGDLPSKA</sequence>
<reference evidence="3" key="1">
    <citation type="journal article" date="2019" name="Int. J. Syst. Evol. Microbiol.">
        <title>The Global Catalogue of Microorganisms (GCM) 10K type strain sequencing project: providing services to taxonomists for standard genome sequencing and annotation.</title>
        <authorList>
            <consortium name="The Broad Institute Genomics Platform"/>
            <consortium name="The Broad Institute Genome Sequencing Center for Infectious Disease"/>
            <person name="Wu L."/>
            <person name="Ma J."/>
        </authorList>
    </citation>
    <scope>NUCLEOTIDE SEQUENCE [LARGE SCALE GENOMIC DNA]</scope>
    <source>
        <strain evidence="3">JCM 17326</strain>
    </source>
</reference>
<evidence type="ECO:0000256" key="1">
    <source>
        <dbReference type="SAM" id="MobiDB-lite"/>
    </source>
</evidence>
<keyword evidence="3" id="KW-1185">Reference proteome</keyword>
<gene>
    <name evidence="2" type="ORF">GCM10022419_117990</name>
</gene>
<dbReference type="EMBL" id="BAABDQ010000049">
    <property type="protein sequence ID" value="GAA3613273.1"/>
    <property type="molecule type" value="Genomic_DNA"/>
</dbReference>
<dbReference type="RefSeq" id="WP_345576468.1">
    <property type="nucleotide sequence ID" value="NZ_BAABDQ010000049.1"/>
</dbReference>
<evidence type="ECO:0000313" key="2">
    <source>
        <dbReference type="EMBL" id="GAA3613273.1"/>
    </source>
</evidence>
<proteinExistence type="predicted"/>
<evidence type="ECO:0000313" key="3">
    <source>
        <dbReference type="Proteomes" id="UP001500630"/>
    </source>
</evidence>
<feature type="compositionally biased region" description="Low complexity" evidence="1">
    <location>
        <begin position="11"/>
        <end position="40"/>
    </location>
</feature>
<comment type="caution">
    <text evidence="2">The sequence shown here is derived from an EMBL/GenBank/DDBJ whole genome shotgun (WGS) entry which is preliminary data.</text>
</comment>
<name>A0ABP6ZM92_9ACTN</name>
<dbReference type="Proteomes" id="UP001500630">
    <property type="component" value="Unassembled WGS sequence"/>
</dbReference>
<feature type="region of interest" description="Disordered" evidence="1">
    <location>
        <begin position="1"/>
        <end position="45"/>
    </location>
</feature>
<accession>A0ABP6ZM92</accession>